<dbReference type="PANTHER" id="PTHR30441:SF4">
    <property type="entry name" value="PROTEIN ASMA"/>
    <property type="match status" value="1"/>
</dbReference>
<dbReference type="InterPro" id="IPR025263">
    <property type="entry name" value="YhdP_central"/>
</dbReference>
<dbReference type="EMBL" id="JFKE01000007">
    <property type="protein sequence ID" value="KAJ54473.1"/>
    <property type="molecule type" value="Genomic_DNA"/>
</dbReference>
<dbReference type="InterPro" id="IPR052894">
    <property type="entry name" value="AsmA-related"/>
</dbReference>
<sequence>MIQFTTNLARHCLRCAVWGLSGLVMAALVVLAVILMLPGRTVSAPGWVTTHLEQQLNQVTGPVRVDLGGADLFFESISAPRLALKNVSVIDGNAQVLAEVPSVEVVLETQALLRRQIEVRRLSLQGADVVLRRARTGGLQVALGESDLPSRGIDDLLLQVDRVLEQPVLRSLQSVTVEDLRLSYTDTRAGRRWEVRDGLFALTTGRRELSAQLFFSLTNELGLPSEVAMSVAKARGDASAQLSVSFSDLPARDIATQSPALAFLSVLDAPISGALRTGLATDGAVLPLSASLDIGSGFLSPVAGAQPIRFRSGKSNFRFDPEKSQLTFSALQVDSDILSLRADGQAFLEDFAEGWPTALVAQTRITGLTVAPDDMFEDAVQFPNGVIEAKVTLNPFHVQIGQVLLTDPEGAHSRISGQISADAEGWAAGLDLDVDHISQERLQALWPPNAVPKTRLWVRENILGGTFFDLRGAIRLEAGQKPKFSISHEFREASVRYLRTLPPVQDGSGYLTLTNKDLNVVVYDGAVTLPNGDRADVSGSVFHVPDITVKPAMGEVQLKVKAPVPGLIQLLDLPPIEVFKKAGRSTDIADGIAEADVALRVSLAKDAKAKDVEYAATAVLRNVRSETLVPNRVLSANELQLSLDDQKLLISGSAQLDGIPINGVWSQAIGPDAPKGSRVDGRVALSERAIDVFNIGLPDGMVRGEGWGEIALDLPPGDAPARLQLTSDLNRVALSVPSIGFFKPANSTGRLLVQATLGLKPDVPVLEIEAGGLQAKGSVTVADDGGLQVARFDNVRLGSWLNAGVVLTGRGKGRPAAITLQGGRLDLRGSPILEGSGRGGAPVTLRLDRLAVSDGILLADVRGDLTPVGGLNGKLTAQVAGGGPIVATLAPATHGTAIRVQSDNAGAVLRGAGIFKKSQGGTMDLVLTPRPEKGQFDGRLQIRNTTVQDAPALASLLSAISVVGILEQMAGGGLIFGAVNAEFRLTPNAVQIKTGAATGPSLGISLSGIYDLRKNTVNMRGVVSPVYLLNAIGRVISRPGEGLFGFNYSLVGSAEKPTVRVNPLSILTPGMFREIFRAPPPELGN</sequence>
<organism evidence="3 4">
    <name type="scientific">Actibacterium mucosum KCTC 23349</name>
    <dbReference type="NCBI Taxonomy" id="1454373"/>
    <lineage>
        <taxon>Bacteria</taxon>
        <taxon>Pseudomonadati</taxon>
        <taxon>Pseudomonadota</taxon>
        <taxon>Alphaproteobacteria</taxon>
        <taxon>Rhodobacterales</taxon>
        <taxon>Roseobacteraceae</taxon>
        <taxon>Actibacterium</taxon>
    </lineage>
</organism>
<dbReference type="Pfam" id="PF13116">
    <property type="entry name" value="YhdP"/>
    <property type="match status" value="1"/>
</dbReference>
<proteinExistence type="predicted"/>
<feature type="transmembrane region" description="Helical" evidence="1">
    <location>
        <begin position="12"/>
        <end position="37"/>
    </location>
</feature>
<keyword evidence="4" id="KW-1185">Reference proteome</keyword>
<protein>
    <recommendedName>
        <fullName evidence="2">YhdP central domain-containing protein</fullName>
    </recommendedName>
</protein>
<dbReference type="STRING" id="1454373.ACMU_17340"/>
<comment type="caution">
    <text evidence="3">The sequence shown here is derived from an EMBL/GenBank/DDBJ whole genome shotgun (WGS) entry which is preliminary data.</text>
</comment>
<name>A0A037ZFU6_9RHOB</name>
<keyword evidence="1" id="KW-0472">Membrane</keyword>
<dbReference type="Proteomes" id="UP000026249">
    <property type="component" value="Unassembled WGS sequence"/>
</dbReference>
<reference evidence="3 4" key="1">
    <citation type="submission" date="2014-03" db="EMBL/GenBank/DDBJ databases">
        <title>Draft Genome Sequence of Actibacterium mucosum KCTC 23349, a Marine Alphaproteobacterium with Complex Ionic Requirements Isolated from Mediterranean Seawater at Malvarrosa Beach, Valencia, Spain.</title>
        <authorList>
            <person name="Arahal D.R."/>
            <person name="Shao Z."/>
            <person name="Lai Q."/>
            <person name="Pujalte M.J."/>
        </authorList>
    </citation>
    <scope>NUCLEOTIDE SEQUENCE [LARGE SCALE GENOMIC DNA]</scope>
    <source>
        <strain evidence="3 4">KCTC 23349</strain>
    </source>
</reference>
<evidence type="ECO:0000313" key="4">
    <source>
        <dbReference type="Proteomes" id="UP000026249"/>
    </source>
</evidence>
<evidence type="ECO:0000313" key="3">
    <source>
        <dbReference type="EMBL" id="KAJ54473.1"/>
    </source>
</evidence>
<dbReference type="GO" id="GO:0005886">
    <property type="term" value="C:plasma membrane"/>
    <property type="evidence" value="ECO:0007669"/>
    <property type="project" value="TreeGrafter"/>
</dbReference>
<evidence type="ECO:0000256" key="1">
    <source>
        <dbReference type="SAM" id="Phobius"/>
    </source>
</evidence>
<keyword evidence="1" id="KW-0812">Transmembrane</keyword>
<feature type="domain" description="YhdP central" evidence="2">
    <location>
        <begin position="368"/>
        <end position="758"/>
    </location>
</feature>
<dbReference type="GO" id="GO:0090313">
    <property type="term" value="P:regulation of protein targeting to membrane"/>
    <property type="evidence" value="ECO:0007669"/>
    <property type="project" value="TreeGrafter"/>
</dbReference>
<dbReference type="RefSeq" id="WP_051588382.1">
    <property type="nucleotide sequence ID" value="NZ_JFKE01000007.1"/>
</dbReference>
<dbReference type="OrthoDB" id="7161641at2"/>
<accession>A0A037ZFU6</accession>
<gene>
    <name evidence="3" type="ORF">ACMU_17340</name>
</gene>
<dbReference type="PANTHER" id="PTHR30441">
    <property type="entry name" value="DUF748 DOMAIN-CONTAINING PROTEIN"/>
    <property type="match status" value="1"/>
</dbReference>
<dbReference type="AlphaFoldDB" id="A0A037ZFU6"/>
<evidence type="ECO:0000259" key="2">
    <source>
        <dbReference type="Pfam" id="PF13116"/>
    </source>
</evidence>
<keyword evidence="1" id="KW-1133">Transmembrane helix</keyword>